<dbReference type="EMBL" id="CP034460">
    <property type="protein sequence ID" value="QBM90137.1"/>
    <property type="molecule type" value="Genomic_DNA"/>
</dbReference>
<sequence length="357" mass="40789">MCVKQCMGTTKKGARCLIKVHGGEFCHYHVPHPSPAKTRPAPRREIPQNMQFSRSHATNPSSAPVTPRKPKLAVHVASKSYTTTTSHAQALFTGSPARTSDRMLDPIKYNNLDRPTRPEFGEKQKPIDYNAIASSPRCRYSPKVELAIQPGYIYVYTLSSFLLKHADGGWIQTRNLSRDKRHQDKWVDVDMRRLHKMLVKVGMTTKTPAVRIAQWEAKCNHKLQCLYPGSHPHLGKSGLSRMFSGLSLKENKEAKKYSAYVENHHGFFVPRNILHCEQQIHQILKLKFGRGEIHCTGCYDKPAAPEKLQSFLDMFRQKDDPPAKTDYNIHNEWFPIPRKKLGEVFSIINAECTKYMP</sequence>
<evidence type="ECO:0000313" key="1">
    <source>
        <dbReference type="EMBL" id="QBM90137.1"/>
    </source>
</evidence>
<reference evidence="2" key="1">
    <citation type="submission" date="2019-03" db="EMBL/GenBank/DDBJ databases">
        <title>Snf2 controls pulcherriminic acid biosynthesis and connects pigmentation and antifungal activity of the yeast Metschnikowia pulcherrima.</title>
        <authorList>
            <person name="Gore-Lloyd D."/>
            <person name="Sumann I."/>
            <person name="Brachmann A.O."/>
            <person name="Schneeberger K."/>
            <person name="Ortiz-Merino R.A."/>
            <person name="Moreno-Beltran M."/>
            <person name="Schlaefli M."/>
            <person name="Kirner P."/>
            <person name="Santos Kron A."/>
            <person name="Wolfe K.H."/>
            <person name="Piel J."/>
            <person name="Ahrens C.H."/>
            <person name="Henk D."/>
            <person name="Freimoser F.M."/>
        </authorList>
    </citation>
    <scope>NUCLEOTIDE SEQUENCE [LARGE SCALE GENOMIC DNA]</scope>
    <source>
        <strain evidence="2">APC 1.2</strain>
    </source>
</reference>
<proteinExistence type="predicted"/>
<name>A0A4P6XRE4_9ASCO</name>
<gene>
    <name evidence="1" type="ORF">METSCH_E03770</name>
</gene>
<dbReference type="Proteomes" id="UP000292447">
    <property type="component" value="Chromosome V"/>
</dbReference>
<dbReference type="PANTHER" id="PTHR28094">
    <property type="entry name" value="MEIOTICALLY UP-REGULATED GENE 113 PROTEIN"/>
    <property type="match status" value="1"/>
</dbReference>
<dbReference type="InterPro" id="IPR053006">
    <property type="entry name" value="Meiosis_regulatory"/>
</dbReference>
<keyword evidence="2" id="KW-1185">Reference proteome</keyword>
<protein>
    <submittedName>
        <fullName evidence="1">Uncharacterized protein</fullName>
    </submittedName>
</protein>
<accession>A0A4P6XRE4</accession>
<organism evidence="1 2">
    <name type="scientific">Metschnikowia aff. pulcherrima</name>
    <dbReference type="NCBI Taxonomy" id="2163413"/>
    <lineage>
        <taxon>Eukaryota</taxon>
        <taxon>Fungi</taxon>
        <taxon>Dikarya</taxon>
        <taxon>Ascomycota</taxon>
        <taxon>Saccharomycotina</taxon>
        <taxon>Pichiomycetes</taxon>
        <taxon>Metschnikowiaceae</taxon>
        <taxon>Metschnikowia</taxon>
    </lineage>
</organism>
<dbReference type="AlphaFoldDB" id="A0A4P6XRE4"/>
<evidence type="ECO:0000313" key="2">
    <source>
        <dbReference type="Proteomes" id="UP000292447"/>
    </source>
</evidence>
<dbReference type="PANTHER" id="PTHR28094:SF1">
    <property type="entry name" value="MEIOTICALLY UP-REGULATED GENE 113 PROTEIN"/>
    <property type="match status" value="1"/>
</dbReference>